<dbReference type="Proteomes" id="UP001273209">
    <property type="component" value="Unassembled WGS sequence"/>
</dbReference>
<evidence type="ECO:0000313" key="2">
    <source>
        <dbReference type="EMBL" id="KAK4078282.1"/>
    </source>
</evidence>
<gene>
    <name evidence="2" type="ORF">Triagg1_3298</name>
</gene>
<dbReference type="EMBL" id="JAWRVG010000009">
    <property type="protein sequence ID" value="KAK4078282.1"/>
    <property type="molecule type" value="Genomic_DNA"/>
</dbReference>
<protein>
    <recommendedName>
        <fullName evidence="4">Heterokaryon incompatibility domain-containing protein</fullName>
    </recommendedName>
</protein>
<feature type="region of interest" description="Disordered" evidence="1">
    <location>
        <begin position="421"/>
        <end position="448"/>
    </location>
</feature>
<name>A0AAE1IFM4_9HYPO</name>
<dbReference type="RefSeq" id="XP_062757822.1">
    <property type="nucleotide sequence ID" value="XM_062897574.1"/>
</dbReference>
<evidence type="ECO:0008006" key="4">
    <source>
        <dbReference type="Google" id="ProtNLM"/>
    </source>
</evidence>
<feature type="compositionally biased region" description="Polar residues" evidence="1">
    <location>
        <begin position="1466"/>
        <end position="1484"/>
    </location>
</feature>
<dbReference type="SUPFAM" id="SSF48452">
    <property type="entry name" value="TPR-like"/>
    <property type="match status" value="1"/>
</dbReference>
<feature type="compositionally biased region" description="Basic and acidic residues" evidence="1">
    <location>
        <begin position="373"/>
        <end position="389"/>
    </location>
</feature>
<dbReference type="InterPro" id="IPR011990">
    <property type="entry name" value="TPR-like_helical_dom_sf"/>
</dbReference>
<feature type="compositionally biased region" description="Basic and acidic residues" evidence="1">
    <location>
        <begin position="1490"/>
        <end position="1508"/>
    </location>
</feature>
<keyword evidence="3" id="KW-1185">Reference proteome</keyword>
<comment type="caution">
    <text evidence="2">The sequence shown here is derived from an EMBL/GenBank/DDBJ whole genome shotgun (WGS) entry which is preliminary data.</text>
</comment>
<accession>A0AAE1IFM4</accession>
<feature type="region of interest" description="Disordered" evidence="1">
    <location>
        <begin position="1466"/>
        <end position="1519"/>
    </location>
</feature>
<sequence>MEEFRIDAKLLSSLQEASQEDLQALAEVHAALSDDDQIELYIYICFLIFRKSHNTQSLEQALKRAGEWVSATATTHPDYNRRCSILNKAVVCGFRNPAAEEGIEAVTNLNSEAIKLVTDFHRTGRFEYLNGAIRSMDLAISKAGKHRTSSMLSNFGNMLSMRYKQTASMGDLDRAVSITSEAVDATPTNHPKRAAYLIDLVHMLSMRYKHTASMDDLNRAVRIARVAVDATPSNHPGRAGRLSNLGNMLSMRYKQTASMNDLTRAVSIAKEAIAATPSNHPGLHVRLSNLQDMLRKRSEQIRPIDANPAASIAVNRHVRLLGTPETTGERRKSMKDLQITQMRNVYDVLRLISGAPADDVATGKYDSEGWDVDSEKSDKGADFEETDWERKPDQLDAIESEAENMDWDGNTVETTQSLTFDHDLRSGGTRPSTVLTSHPGMKGQRPRQEPIIPEAGELEIRNRREAEVTNAESLLNSCPLAEEETEEQQHVTDDCDVSTTYSVDTLSDEPRLRYLQVFAEQLDKDMKQTSDQFCFSSIEAEYLAPMLREFAWKLHSESSTPFQWEASVIIHKKLKNIIQLLVPRPLDCDAIGSQDGESSSSEGEDQDEFSCREIFRKSKTTVMQWVYDVGTSPYAGEELALPTEDGSVRDDIEHDEHGSKEPLLWQAHSLEILPQLLDYEQFIRVSDAYQWLLTKIRQHGLLTFQAPNAMLEIGTKIRNHLRAQEPLRKMSSRRPLSMVKMTFYFDWNLDRSMRDTRSSPQCEDALGRMVCLTGSWNEAQATTVQDYVDQTWPRSGDLMTLMQTLLATPEGQECSYQVHEPISSRHESGAGAARLTACVQSPSVCCISVTGSLYFVSEIGEQIGWLASVLQSSSDHDGPVACTPGVNDLQVHIQDEGPHGPIVVGSCNLSLNLETADISELSPGLCWGRLFYNPVLVRGYPILQRTQPNTGLEMSLANMAAIIGSQHVVQWGERMIIKGFNMLMIATLAAADIIVWHLLVSEHPEERISYIDPRLATLDSGAAKGISLRMLEERRHVIGWCSRVTDLCGDATANLNIKSSGLREPPASIVIDRLYIEAKADFGAGLNMSFNQKEKPFWLMRENDYPSLLKWVGIQPIVFYDVADRRAWLTDGASALLHLVRVSLYLDENDPESVYDWVFDATQLKDKWHGFTGRQAALKTLKSWDNLSLNVYVVGKQRRSEGGFETEYATLETRVKKMLHSIEILVDKQAMSSSQDGIRIPQTWDIRRDIIGFDIQDIIDPCSAIRSRVKHLDSWGHGWVDLIPSIGTTTIFGRGFGDLISPEEPHTLCSEWKSVPKGKDLMAASVSTLQMLYKQRLLREEPGLGPGELTSKIVWVSQHHQFKSCECLQRSASNTEDGNSHTASVQFLVAKKSLMSRLVLRGSTPVDVMALDGKGAVVFGHNPFLSRKSEGKFTAEQQDEDLDTASSVELSSRGTLPFSLVSPATSESIKSAGSTTITSPSLKASPSVEIRGEASSRSGENEKSDKKGKGWMSFMKFSR</sequence>
<proteinExistence type="predicted"/>
<organism evidence="2 3">
    <name type="scientific">Trichoderma aggressivum f. europaeum</name>
    <dbReference type="NCBI Taxonomy" id="173218"/>
    <lineage>
        <taxon>Eukaryota</taxon>
        <taxon>Fungi</taxon>
        <taxon>Dikarya</taxon>
        <taxon>Ascomycota</taxon>
        <taxon>Pezizomycotina</taxon>
        <taxon>Sordariomycetes</taxon>
        <taxon>Hypocreomycetidae</taxon>
        <taxon>Hypocreales</taxon>
        <taxon>Hypocreaceae</taxon>
        <taxon>Trichoderma</taxon>
    </lineage>
</organism>
<dbReference type="Pfam" id="PF13374">
    <property type="entry name" value="TPR_10"/>
    <property type="match status" value="1"/>
</dbReference>
<dbReference type="GeneID" id="87917479"/>
<reference evidence="2" key="1">
    <citation type="submission" date="2023-11" db="EMBL/GenBank/DDBJ databases">
        <title>The genome sequences of three competitors of mushroom-forming fungi.</title>
        <authorList>
            <person name="Beijen E."/>
            <person name="Ohm R.A."/>
        </authorList>
    </citation>
    <scope>NUCLEOTIDE SEQUENCE</scope>
    <source>
        <strain evidence="2">CBS 100526</strain>
    </source>
</reference>
<feature type="region of interest" description="Disordered" evidence="1">
    <location>
        <begin position="364"/>
        <end position="389"/>
    </location>
</feature>
<dbReference type="Gene3D" id="1.25.40.10">
    <property type="entry name" value="Tetratricopeptide repeat domain"/>
    <property type="match status" value="1"/>
</dbReference>
<evidence type="ECO:0000256" key="1">
    <source>
        <dbReference type="SAM" id="MobiDB-lite"/>
    </source>
</evidence>
<evidence type="ECO:0000313" key="3">
    <source>
        <dbReference type="Proteomes" id="UP001273209"/>
    </source>
</evidence>